<dbReference type="HOGENOM" id="CLU_2021021_0_0_1"/>
<dbReference type="EMBL" id="CAQQ02120733">
    <property type="status" value="NOT_ANNOTATED_CDS"/>
    <property type="molecule type" value="Genomic_DNA"/>
</dbReference>
<dbReference type="AlphaFoldDB" id="T1GM54"/>
<keyword evidence="2" id="KW-1185">Reference proteome</keyword>
<protein>
    <submittedName>
        <fullName evidence="1">Uncharacterized protein</fullName>
    </submittedName>
</protein>
<accession>T1GM54</accession>
<sequence>MVAANSYAPKDQKNVSLPIPDYVPHYLRSIPEFLFTNINYTGIEVTSEQKLFQNVTTCARGASSSFIQQTIAQQSFGQLTFDQRPLGQPTFAQQSFGPLTFGTTVIWVIGQIKGLTSSINLRK</sequence>
<name>T1GM54_MEGSC</name>
<dbReference type="EnsemblMetazoa" id="MESCA004622-RA">
    <property type="protein sequence ID" value="MESCA004622-PA"/>
    <property type="gene ID" value="MESCA004622"/>
</dbReference>
<dbReference type="EMBL" id="CAQQ02120732">
    <property type="status" value="NOT_ANNOTATED_CDS"/>
    <property type="molecule type" value="Genomic_DNA"/>
</dbReference>
<evidence type="ECO:0000313" key="2">
    <source>
        <dbReference type="Proteomes" id="UP000015102"/>
    </source>
</evidence>
<reference evidence="1" key="2">
    <citation type="submission" date="2015-06" db="UniProtKB">
        <authorList>
            <consortium name="EnsemblMetazoa"/>
        </authorList>
    </citation>
    <scope>IDENTIFICATION</scope>
</reference>
<organism evidence="1 2">
    <name type="scientific">Megaselia scalaris</name>
    <name type="common">Humpbacked fly</name>
    <name type="synonym">Phora scalaris</name>
    <dbReference type="NCBI Taxonomy" id="36166"/>
    <lineage>
        <taxon>Eukaryota</taxon>
        <taxon>Metazoa</taxon>
        <taxon>Ecdysozoa</taxon>
        <taxon>Arthropoda</taxon>
        <taxon>Hexapoda</taxon>
        <taxon>Insecta</taxon>
        <taxon>Pterygota</taxon>
        <taxon>Neoptera</taxon>
        <taxon>Endopterygota</taxon>
        <taxon>Diptera</taxon>
        <taxon>Brachycera</taxon>
        <taxon>Muscomorpha</taxon>
        <taxon>Platypezoidea</taxon>
        <taxon>Phoridae</taxon>
        <taxon>Megaseliini</taxon>
        <taxon>Megaselia</taxon>
    </lineage>
</organism>
<evidence type="ECO:0000313" key="1">
    <source>
        <dbReference type="EnsemblMetazoa" id="MESCA004622-PA"/>
    </source>
</evidence>
<dbReference type="EMBL" id="CAQQ02120731">
    <property type="status" value="NOT_ANNOTATED_CDS"/>
    <property type="molecule type" value="Genomic_DNA"/>
</dbReference>
<reference evidence="2" key="1">
    <citation type="submission" date="2013-02" db="EMBL/GenBank/DDBJ databases">
        <authorList>
            <person name="Hughes D."/>
        </authorList>
    </citation>
    <scope>NUCLEOTIDE SEQUENCE</scope>
    <source>
        <strain>Durham</strain>
        <strain evidence="2">NC isolate 2 -- Noor lab</strain>
    </source>
</reference>
<proteinExistence type="predicted"/>
<dbReference type="Proteomes" id="UP000015102">
    <property type="component" value="Unassembled WGS sequence"/>
</dbReference>
<dbReference type="EMBL" id="CAQQ02120730">
    <property type="status" value="NOT_ANNOTATED_CDS"/>
    <property type="molecule type" value="Genomic_DNA"/>
</dbReference>